<keyword evidence="1" id="KW-0614">Plasmid</keyword>
<geneLocation type="plasmid" evidence="1 2">
    <name>pRho-VOC14-C342</name>
</geneLocation>
<proteinExistence type="predicted"/>
<gene>
    <name evidence="1" type="ORF">Q5707_37585</name>
</gene>
<dbReference type="Proteomes" id="UP001231166">
    <property type="component" value="Plasmid pRho-VOC14-C342"/>
</dbReference>
<reference evidence="1" key="1">
    <citation type="submission" date="2023-07" db="EMBL/GenBank/DDBJ databases">
        <title>Genomic analysis of Rhodococcus opacus VOC-14 with glycol ethers degradation activity.</title>
        <authorList>
            <person name="Narkevich D.A."/>
            <person name="Hlushen A.M."/>
            <person name="Akhremchuk A.E."/>
            <person name="Sikolenko M.A."/>
            <person name="Valentovich L.N."/>
        </authorList>
    </citation>
    <scope>NUCLEOTIDE SEQUENCE</scope>
    <source>
        <strain evidence="1">VOC-14</strain>
        <plasmid evidence="1">pRho-VOC14-C342</plasmid>
    </source>
</reference>
<protein>
    <submittedName>
        <fullName evidence="1">Uncharacterized protein</fullName>
    </submittedName>
</protein>
<sequence length="78" mass="8863">MRERADLAGDTHFWVVAGLLRDTLADPFTPLRSLRDSGVNTAQFGGPRFRRGVTRQTAGDSLFELPARGAFRQPWRYR</sequence>
<dbReference type="EMBL" id="CP130954">
    <property type="protein sequence ID" value="WLF51389.1"/>
    <property type="molecule type" value="Genomic_DNA"/>
</dbReference>
<organism evidence="1 2">
    <name type="scientific">Rhodococcus opacus</name>
    <name type="common">Nocardia opaca</name>
    <dbReference type="NCBI Taxonomy" id="37919"/>
    <lineage>
        <taxon>Bacteria</taxon>
        <taxon>Bacillati</taxon>
        <taxon>Actinomycetota</taxon>
        <taxon>Actinomycetes</taxon>
        <taxon>Mycobacteriales</taxon>
        <taxon>Nocardiaceae</taxon>
        <taxon>Rhodococcus</taxon>
    </lineage>
</organism>
<evidence type="ECO:0000313" key="2">
    <source>
        <dbReference type="Proteomes" id="UP001231166"/>
    </source>
</evidence>
<evidence type="ECO:0000313" key="1">
    <source>
        <dbReference type="EMBL" id="WLF51389.1"/>
    </source>
</evidence>
<name>A0AAX3YSD2_RHOOP</name>
<dbReference type="RefSeq" id="WP_304710637.1">
    <property type="nucleotide sequence ID" value="NZ_CP130954.1"/>
</dbReference>
<dbReference type="AlphaFoldDB" id="A0AAX3YSD2"/>
<accession>A0AAX3YSD2</accession>